<feature type="compositionally biased region" description="Polar residues" evidence="1">
    <location>
        <begin position="332"/>
        <end position="344"/>
    </location>
</feature>
<organism evidence="3 4">
    <name type="scientific">Leucocoprinus leucothites</name>
    <dbReference type="NCBI Taxonomy" id="201217"/>
    <lineage>
        <taxon>Eukaryota</taxon>
        <taxon>Fungi</taxon>
        <taxon>Dikarya</taxon>
        <taxon>Basidiomycota</taxon>
        <taxon>Agaricomycotina</taxon>
        <taxon>Agaricomycetes</taxon>
        <taxon>Agaricomycetidae</taxon>
        <taxon>Agaricales</taxon>
        <taxon>Agaricineae</taxon>
        <taxon>Agaricaceae</taxon>
        <taxon>Leucocoprinus</taxon>
    </lineage>
</organism>
<feature type="domain" description="CID" evidence="2">
    <location>
        <begin position="1"/>
        <end position="211"/>
    </location>
</feature>
<comment type="caution">
    <text evidence="3">The sequence shown here is derived from an EMBL/GenBank/DDBJ whole genome shotgun (WGS) entry which is preliminary data.</text>
</comment>
<evidence type="ECO:0000256" key="1">
    <source>
        <dbReference type="SAM" id="MobiDB-lite"/>
    </source>
</evidence>
<feature type="region of interest" description="Disordered" evidence="1">
    <location>
        <begin position="618"/>
        <end position="722"/>
    </location>
</feature>
<dbReference type="AlphaFoldDB" id="A0A8H5GCA1"/>
<feature type="compositionally biased region" description="Basic and acidic residues" evidence="1">
    <location>
        <begin position="358"/>
        <end position="397"/>
    </location>
</feature>
<feature type="compositionally biased region" description="Basic and acidic residues" evidence="1">
    <location>
        <begin position="406"/>
        <end position="415"/>
    </location>
</feature>
<protein>
    <recommendedName>
        <fullName evidence="2">CID domain-containing protein</fullName>
    </recommendedName>
</protein>
<dbReference type="EMBL" id="JAACJO010000002">
    <property type="protein sequence ID" value="KAF5362307.1"/>
    <property type="molecule type" value="Genomic_DNA"/>
</dbReference>
<dbReference type="OrthoDB" id="79367at2759"/>
<evidence type="ECO:0000313" key="4">
    <source>
        <dbReference type="Proteomes" id="UP000559027"/>
    </source>
</evidence>
<evidence type="ECO:0000313" key="3">
    <source>
        <dbReference type="EMBL" id="KAF5362307.1"/>
    </source>
</evidence>
<accession>A0A8H5GCA1</accession>
<feature type="compositionally biased region" description="Polar residues" evidence="1">
    <location>
        <begin position="543"/>
        <end position="568"/>
    </location>
</feature>
<feature type="compositionally biased region" description="Low complexity" evidence="1">
    <location>
        <begin position="486"/>
        <end position="512"/>
    </location>
</feature>
<dbReference type="Gene3D" id="1.25.40.90">
    <property type="match status" value="1"/>
</dbReference>
<evidence type="ECO:0000259" key="2">
    <source>
        <dbReference type="PROSITE" id="PS51391"/>
    </source>
</evidence>
<keyword evidence="4" id="KW-1185">Reference proteome</keyword>
<reference evidence="3 4" key="1">
    <citation type="journal article" date="2020" name="ISME J.">
        <title>Uncovering the hidden diversity of litter-decomposition mechanisms in mushroom-forming fungi.</title>
        <authorList>
            <person name="Floudas D."/>
            <person name="Bentzer J."/>
            <person name="Ahren D."/>
            <person name="Johansson T."/>
            <person name="Persson P."/>
            <person name="Tunlid A."/>
        </authorList>
    </citation>
    <scope>NUCLEOTIDE SEQUENCE [LARGE SCALE GENOMIC DNA]</scope>
    <source>
        <strain evidence="3 4">CBS 146.42</strain>
    </source>
</reference>
<dbReference type="SUPFAM" id="SSF48464">
    <property type="entry name" value="ENTH/VHS domain"/>
    <property type="match status" value="1"/>
</dbReference>
<sequence>MSAIQDFETALNEVVQAKRLSQSKMTKLTEVAMGLMEHDTQLVSMMYRTHKSLPSSCKISSLYVFDALSRAARQQIIKHNLSERSGSGNCATFLSKIAGVLEGLFQDMIATGLPEAKVSFPEIYSQALYGSVVDTKHVRSSFVLSYLVPRWLLVPLLYLSPILSLDHALQMTFSSPISPEKTKKIHDIWVKGATFPPDILSRLSDIVFGKDKGAYHSFLYAEYLFVYITIISHIFEFESASVPIDTSSTPRASSIMSTQSTQKPAATSVDSQATLLALLTQAANQQIAQTTTNTVASPTSSAANSTHLLLQYLQSASANSTAANQLSSTTSPVSDTPIVSQASTDPRIPKPSVIPHGEPARGRQSPRHDSYRSPPRDERYHDRGYDDRAYSRSDPKGNPRRRGRWNRWDEREPDYQRGPNKDSWYSRRGHSRSRSPEDWVRRGKSPTFSPPRRRPLSPRIRDRGNNDSPTTSENTAKDEFGRDIRSPSPSKSPASNSTTIHSTTTSPITPSTPHDPKAEFSSTSTSNDSISSSSSIAANTFSKDPNTSNMSVESSNKPALSQSGLESFNMSTFDPTSPASWEALGKMWEAMNGYTPSTEELMQFMMMGAMNNPIQSKDWQQQDKAGPVGRNEYGGDDRGAARGRGGYEGYYGNSRNNHHEWSTGSGQSTDAVVLGGGEMDDEGSTDRADMEQQQSPNVGGHSGGRMQKVGDKWVFVRNDSAI</sequence>
<dbReference type="InterPro" id="IPR008942">
    <property type="entry name" value="ENTH_VHS"/>
</dbReference>
<name>A0A8H5GCA1_9AGAR</name>
<proteinExistence type="predicted"/>
<dbReference type="InterPro" id="IPR006569">
    <property type="entry name" value="CID_dom"/>
</dbReference>
<gene>
    <name evidence="3" type="ORF">D9756_002320</name>
</gene>
<feature type="compositionally biased region" description="Basic and acidic residues" evidence="1">
    <location>
        <begin position="475"/>
        <end position="485"/>
    </location>
</feature>
<dbReference type="Proteomes" id="UP000559027">
    <property type="component" value="Unassembled WGS sequence"/>
</dbReference>
<dbReference type="PROSITE" id="PS51391">
    <property type="entry name" value="CID"/>
    <property type="match status" value="1"/>
</dbReference>
<feature type="compositionally biased region" description="Low complexity" evidence="1">
    <location>
        <begin position="520"/>
        <end position="542"/>
    </location>
</feature>
<feature type="region of interest" description="Disordered" evidence="1">
    <location>
        <begin position="323"/>
        <end position="568"/>
    </location>
</feature>